<feature type="domain" description="Large ribosomal subunit protein bL25 L25" evidence="7">
    <location>
        <begin position="5"/>
        <end position="91"/>
    </location>
</feature>
<evidence type="ECO:0000256" key="3">
    <source>
        <dbReference type="ARBA" id="ARBA00022980"/>
    </source>
</evidence>
<dbReference type="InterPro" id="IPR037121">
    <property type="entry name" value="Ribosomal_bL25_C"/>
</dbReference>
<evidence type="ECO:0000313" key="10">
    <source>
        <dbReference type="Proteomes" id="UP001595752"/>
    </source>
</evidence>
<evidence type="ECO:0000256" key="1">
    <source>
        <dbReference type="ARBA" id="ARBA00022730"/>
    </source>
</evidence>
<evidence type="ECO:0000256" key="6">
    <source>
        <dbReference type="SAM" id="MobiDB-lite"/>
    </source>
</evidence>
<feature type="region of interest" description="Disordered" evidence="6">
    <location>
        <begin position="172"/>
        <end position="211"/>
    </location>
</feature>
<dbReference type="InterPro" id="IPR011035">
    <property type="entry name" value="Ribosomal_bL25/Gln-tRNA_synth"/>
</dbReference>
<comment type="subunit">
    <text evidence="5">Part of the 50S ribosomal subunit; part of the 5S rRNA/L5/L18/L25 subcomplex. Contacts the 5S rRNA. Binds to the 5S rRNA independently of L5 and L18.</text>
</comment>
<dbReference type="CDD" id="cd00495">
    <property type="entry name" value="Ribosomal_L25_TL5_CTC"/>
    <property type="match status" value="1"/>
</dbReference>
<evidence type="ECO:0000256" key="2">
    <source>
        <dbReference type="ARBA" id="ARBA00022884"/>
    </source>
</evidence>
<keyword evidence="4 5" id="KW-0687">Ribonucleoprotein</keyword>
<dbReference type="HAMAP" id="MF_01334">
    <property type="entry name" value="Ribosomal_bL25_CTC"/>
    <property type="match status" value="1"/>
</dbReference>
<feature type="domain" description="Large ribosomal subunit protein bL25 beta" evidence="8">
    <location>
        <begin position="99"/>
        <end position="182"/>
    </location>
</feature>
<evidence type="ECO:0000259" key="8">
    <source>
        <dbReference type="Pfam" id="PF14693"/>
    </source>
</evidence>
<dbReference type="PANTHER" id="PTHR33284:SF1">
    <property type="entry name" value="RIBOSOMAL PROTEIN L25_GLN-TRNA SYNTHETASE, ANTI-CODON-BINDING DOMAIN-CONTAINING PROTEIN"/>
    <property type="match status" value="1"/>
</dbReference>
<dbReference type="NCBIfam" id="NF004133">
    <property type="entry name" value="PRK05618.2-4"/>
    <property type="match status" value="1"/>
</dbReference>
<keyword evidence="2 5" id="KW-0694">RNA-binding</keyword>
<dbReference type="Proteomes" id="UP001595752">
    <property type="component" value="Unassembled WGS sequence"/>
</dbReference>
<evidence type="ECO:0000259" key="7">
    <source>
        <dbReference type="Pfam" id="PF01386"/>
    </source>
</evidence>
<sequence length="211" mass="23365">MSTLLKATERKDLKHSTTTRLRKQGNFPAVVYGNKVESKPISINSADFIKAIRESGRNGVLTLTVDNDKFSVMLHDIQTDPLKREVLHADFQVVDMSKEVEVDVNIVLTGDAPGVKEGGVMQQAIHQVSVRALPQDIPSSIEIDVSNLQIGDTVTVENIDTNGKYELNHEPSETIASILPPKQEEDIDSGEQQDELDEAEKTENTEEKSEE</sequence>
<dbReference type="RefSeq" id="WP_377911201.1">
    <property type="nucleotide sequence ID" value="NZ_JBHRZT010000005.1"/>
</dbReference>
<keyword evidence="10" id="KW-1185">Reference proteome</keyword>
<accession>A0ABV8AVR2</accession>
<dbReference type="NCBIfam" id="TIGR00731">
    <property type="entry name" value="bL25_bact_ctc"/>
    <property type="match status" value="1"/>
</dbReference>
<comment type="function">
    <text evidence="5">This is one of the proteins that binds to the 5S RNA in the ribosome where it forms part of the central protuberance.</text>
</comment>
<reference evidence="10" key="1">
    <citation type="journal article" date="2019" name="Int. J. Syst. Evol. Microbiol.">
        <title>The Global Catalogue of Microorganisms (GCM) 10K type strain sequencing project: providing services to taxonomists for standard genome sequencing and annotation.</title>
        <authorList>
            <consortium name="The Broad Institute Genomics Platform"/>
            <consortium name="The Broad Institute Genome Sequencing Center for Infectious Disease"/>
            <person name="Wu L."/>
            <person name="Ma J."/>
        </authorList>
    </citation>
    <scope>NUCLEOTIDE SEQUENCE [LARGE SCALE GENOMIC DNA]</scope>
    <source>
        <strain evidence="10">CCUG 61889</strain>
    </source>
</reference>
<dbReference type="InterPro" id="IPR029751">
    <property type="entry name" value="Ribosomal_L25_dom"/>
</dbReference>
<dbReference type="SUPFAM" id="SSF50715">
    <property type="entry name" value="Ribosomal protein L25-like"/>
    <property type="match status" value="1"/>
</dbReference>
<evidence type="ECO:0000256" key="5">
    <source>
        <dbReference type="HAMAP-Rule" id="MF_01334"/>
    </source>
</evidence>
<gene>
    <name evidence="5" type="primary">rplY</name>
    <name evidence="5" type="synonym">ctc</name>
    <name evidence="9" type="ORF">ACFOU2_00430</name>
</gene>
<evidence type="ECO:0000313" key="9">
    <source>
        <dbReference type="EMBL" id="MFC3882068.1"/>
    </source>
</evidence>
<dbReference type="PANTHER" id="PTHR33284">
    <property type="entry name" value="RIBOSOMAL PROTEIN L25/GLN-TRNA SYNTHETASE, ANTI-CODON-BINDING DOMAIN-CONTAINING PROTEIN"/>
    <property type="match status" value="1"/>
</dbReference>
<keyword evidence="3 5" id="KW-0689">Ribosomal protein</keyword>
<feature type="compositionally biased region" description="Basic and acidic residues" evidence="6">
    <location>
        <begin position="199"/>
        <end position="211"/>
    </location>
</feature>
<dbReference type="Pfam" id="PF01386">
    <property type="entry name" value="Ribosomal_L25p"/>
    <property type="match status" value="1"/>
</dbReference>
<comment type="similarity">
    <text evidence="5">Belongs to the bacterial ribosomal protein bL25 family. CTC subfamily.</text>
</comment>
<organism evidence="9 10">
    <name type="scientific">Bacillus songklensis</name>
    <dbReference type="NCBI Taxonomy" id="1069116"/>
    <lineage>
        <taxon>Bacteria</taxon>
        <taxon>Bacillati</taxon>
        <taxon>Bacillota</taxon>
        <taxon>Bacilli</taxon>
        <taxon>Bacillales</taxon>
        <taxon>Bacillaceae</taxon>
        <taxon>Bacillus</taxon>
    </lineage>
</organism>
<keyword evidence="1 5" id="KW-0699">rRNA-binding</keyword>
<dbReference type="InterPro" id="IPR001021">
    <property type="entry name" value="Ribosomal_bL25_long"/>
</dbReference>
<dbReference type="InterPro" id="IPR020057">
    <property type="entry name" value="Ribosomal_bL25_b-dom"/>
</dbReference>
<dbReference type="Gene3D" id="2.170.120.20">
    <property type="entry name" value="Ribosomal protein L25, beta domain"/>
    <property type="match status" value="1"/>
</dbReference>
<dbReference type="EMBL" id="JBHRZT010000005">
    <property type="protein sequence ID" value="MFC3882068.1"/>
    <property type="molecule type" value="Genomic_DNA"/>
</dbReference>
<dbReference type="GO" id="GO:0005840">
    <property type="term" value="C:ribosome"/>
    <property type="evidence" value="ECO:0007669"/>
    <property type="project" value="UniProtKB-KW"/>
</dbReference>
<evidence type="ECO:0000256" key="4">
    <source>
        <dbReference type="ARBA" id="ARBA00023274"/>
    </source>
</evidence>
<proteinExistence type="inferred from homology"/>
<comment type="caution">
    <text evidence="9">The sequence shown here is derived from an EMBL/GenBank/DDBJ whole genome shotgun (WGS) entry which is preliminary data.</text>
</comment>
<dbReference type="Gene3D" id="2.40.240.10">
    <property type="entry name" value="Ribosomal Protein L25, Chain P"/>
    <property type="match status" value="1"/>
</dbReference>
<protein>
    <recommendedName>
        <fullName evidence="5">Large ribosomal subunit protein bL25</fullName>
    </recommendedName>
    <alternativeName>
        <fullName evidence="5">General stress protein CTC</fullName>
    </alternativeName>
</protein>
<dbReference type="InterPro" id="IPR020930">
    <property type="entry name" value="Ribosomal_uL5_bac-type"/>
</dbReference>
<feature type="compositionally biased region" description="Acidic residues" evidence="6">
    <location>
        <begin position="185"/>
        <end position="198"/>
    </location>
</feature>
<dbReference type="InterPro" id="IPR020056">
    <property type="entry name" value="Rbsml_bL25/Gln-tRNA_synth_N"/>
</dbReference>
<dbReference type="Pfam" id="PF14693">
    <property type="entry name" value="Ribosomal_TL5_C"/>
    <property type="match status" value="1"/>
</dbReference>
<name>A0ABV8AVR2_9BACI</name>